<protein>
    <recommendedName>
        <fullName evidence="6">EamA domain-containing protein</fullName>
    </recommendedName>
</protein>
<dbReference type="InterPro" id="IPR037185">
    <property type="entry name" value="EmrE-like"/>
</dbReference>
<reference evidence="7" key="1">
    <citation type="submission" date="2018-05" db="EMBL/GenBank/DDBJ databases">
        <authorList>
            <person name="Lanie J.A."/>
            <person name="Ng W.-L."/>
            <person name="Kazmierczak K.M."/>
            <person name="Andrzejewski T.M."/>
            <person name="Davidsen T.M."/>
            <person name="Wayne K.J."/>
            <person name="Tettelin H."/>
            <person name="Glass J.I."/>
            <person name="Rusch D."/>
            <person name="Podicherti R."/>
            <person name="Tsui H.-C.T."/>
            <person name="Winkler M.E."/>
        </authorList>
    </citation>
    <scope>NUCLEOTIDE SEQUENCE</scope>
</reference>
<feature type="domain" description="EamA" evidence="6">
    <location>
        <begin position="5"/>
        <end position="140"/>
    </location>
</feature>
<evidence type="ECO:0000256" key="5">
    <source>
        <dbReference type="SAM" id="Phobius"/>
    </source>
</evidence>
<sequence length="200" mass="22820">MTRNIILSSCAIIFAGIFFVINDAIINFLSSINIQFYHFIFYGTPAFVAFPIYLIFTGQFMDKMRSTNYWIPLIRGVLFAPMPLFTFIALKNITLPEYTTLNMSSPLIAVLLAIFFLKEKLNTYIIISLFFGFIGVLFVIQPGFESFNIYFLLVLLSALLITLTTTIVNKYNTVTSAIGYFIYGGIFTHLISWILFILNP</sequence>
<feature type="transmembrane region" description="Helical" evidence="5">
    <location>
        <begin position="147"/>
        <end position="168"/>
    </location>
</feature>
<evidence type="ECO:0000256" key="1">
    <source>
        <dbReference type="ARBA" id="ARBA00004141"/>
    </source>
</evidence>
<feature type="transmembrane region" description="Helical" evidence="5">
    <location>
        <begin position="68"/>
        <end position="88"/>
    </location>
</feature>
<evidence type="ECO:0000313" key="7">
    <source>
        <dbReference type="EMBL" id="SVE17182.1"/>
    </source>
</evidence>
<proteinExistence type="predicted"/>
<gene>
    <name evidence="7" type="ORF">METZ01_LOCUS470036</name>
</gene>
<evidence type="ECO:0000256" key="4">
    <source>
        <dbReference type="ARBA" id="ARBA00023136"/>
    </source>
</evidence>
<feature type="transmembrane region" description="Helical" evidence="5">
    <location>
        <begin position="180"/>
        <end position="198"/>
    </location>
</feature>
<feature type="transmembrane region" description="Helical" evidence="5">
    <location>
        <begin position="36"/>
        <end position="56"/>
    </location>
</feature>
<feature type="transmembrane region" description="Helical" evidence="5">
    <location>
        <begin position="124"/>
        <end position="141"/>
    </location>
</feature>
<dbReference type="PANTHER" id="PTHR22911">
    <property type="entry name" value="ACYL-MALONYL CONDENSING ENZYME-RELATED"/>
    <property type="match status" value="1"/>
</dbReference>
<name>A0A383BB21_9ZZZZ</name>
<dbReference type="EMBL" id="UINC01198976">
    <property type="protein sequence ID" value="SVE17182.1"/>
    <property type="molecule type" value="Genomic_DNA"/>
</dbReference>
<accession>A0A383BB21</accession>
<dbReference type="SUPFAM" id="SSF103481">
    <property type="entry name" value="Multidrug resistance efflux transporter EmrE"/>
    <property type="match status" value="1"/>
</dbReference>
<comment type="subcellular location">
    <subcellularLocation>
        <location evidence="1">Membrane</location>
        <topology evidence="1">Multi-pass membrane protein</topology>
    </subcellularLocation>
</comment>
<dbReference type="InterPro" id="IPR000620">
    <property type="entry name" value="EamA_dom"/>
</dbReference>
<dbReference type="PANTHER" id="PTHR22911:SF6">
    <property type="entry name" value="SOLUTE CARRIER FAMILY 35 MEMBER G1"/>
    <property type="match status" value="1"/>
</dbReference>
<feature type="transmembrane region" description="Helical" evidence="5">
    <location>
        <begin position="100"/>
        <end position="117"/>
    </location>
</feature>
<dbReference type="AlphaFoldDB" id="A0A383BB21"/>
<keyword evidence="3 5" id="KW-1133">Transmembrane helix</keyword>
<dbReference type="GO" id="GO:0016020">
    <property type="term" value="C:membrane"/>
    <property type="evidence" value="ECO:0007669"/>
    <property type="project" value="UniProtKB-SubCell"/>
</dbReference>
<dbReference type="Pfam" id="PF00892">
    <property type="entry name" value="EamA"/>
    <property type="match status" value="1"/>
</dbReference>
<organism evidence="7">
    <name type="scientific">marine metagenome</name>
    <dbReference type="NCBI Taxonomy" id="408172"/>
    <lineage>
        <taxon>unclassified sequences</taxon>
        <taxon>metagenomes</taxon>
        <taxon>ecological metagenomes</taxon>
    </lineage>
</organism>
<keyword evidence="2 5" id="KW-0812">Transmembrane</keyword>
<evidence type="ECO:0000259" key="6">
    <source>
        <dbReference type="Pfam" id="PF00892"/>
    </source>
</evidence>
<keyword evidence="4 5" id="KW-0472">Membrane</keyword>
<evidence type="ECO:0000256" key="2">
    <source>
        <dbReference type="ARBA" id="ARBA00022692"/>
    </source>
</evidence>
<evidence type="ECO:0000256" key="3">
    <source>
        <dbReference type="ARBA" id="ARBA00022989"/>
    </source>
</evidence>
<feature type="non-terminal residue" evidence="7">
    <location>
        <position position="200"/>
    </location>
</feature>
<feature type="transmembrane region" description="Helical" evidence="5">
    <location>
        <begin position="7"/>
        <end position="30"/>
    </location>
</feature>